<dbReference type="Gene3D" id="1.25.40.10">
    <property type="entry name" value="Tetratricopeptide repeat domain"/>
    <property type="match status" value="1"/>
</dbReference>
<dbReference type="PANTHER" id="PTHR46870">
    <property type="entry name" value="PROTEIN THYLAKOID ASSEMBLY 8-LIKE, CHLOROPLASTIC"/>
    <property type="match status" value="1"/>
</dbReference>
<dbReference type="AlphaFoldDB" id="A0A8T2VNJ9"/>
<evidence type="ECO:0000313" key="1">
    <source>
        <dbReference type="EMBL" id="KAH7447724.1"/>
    </source>
</evidence>
<keyword evidence="2" id="KW-1185">Reference proteome</keyword>
<comment type="caution">
    <text evidence="1">The sequence shown here is derived from an EMBL/GenBank/DDBJ whole genome shotgun (WGS) entry which is preliminary data.</text>
</comment>
<name>A0A8T2VNJ9_CERRI</name>
<evidence type="ECO:0008006" key="3">
    <source>
        <dbReference type="Google" id="ProtNLM"/>
    </source>
</evidence>
<dbReference type="Proteomes" id="UP000825935">
    <property type="component" value="Chromosome 1"/>
</dbReference>
<dbReference type="OMA" id="AMQVWES"/>
<dbReference type="EMBL" id="CM035406">
    <property type="protein sequence ID" value="KAH7447724.1"/>
    <property type="molecule type" value="Genomic_DNA"/>
</dbReference>
<dbReference type="PANTHER" id="PTHR46870:SF2">
    <property type="entry name" value="PROTEIN THYLAKOID ASSEMBLY 8-LIKE, CHLOROPLASTIC"/>
    <property type="match status" value="1"/>
</dbReference>
<gene>
    <name evidence="1" type="ORF">KP509_01G118500</name>
</gene>
<dbReference type="OrthoDB" id="1900964at2759"/>
<dbReference type="InterPro" id="IPR044795">
    <property type="entry name" value="THA8L-like"/>
</dbReference>
<reference evidence="1" key="1">
    <citation type="submission" date="2021-08" db="EMBL/GenBank/DDBJ databases">
        <title>WGS assembly of Ceratopteris richardii.</title>
        <authorList>
            <person name="Marchant D.B."/>
            <person name="Chen G."/>
            <person name="Jenkins J."/>
            <person name="Shu S."/>
            <person name="Leebens-Mack J."/>
            <person name="Grimwood J."/>
            <person name="Schmutz J."/>
            <person name="Soltis P."/>
            <person name="Soltis D."/>
            <person name="Chen Z.-H."/>
        </authorList>
    </citation>
    <scope>NUCLEOTIDE SEQUENCE</scope>
    <source>
        <strain evidence="1">Whitten #5841</strain>
        <tissue evidence="1">Leaf</tissue>
    </source>
</reference>
<sequence>MSLCRISNKSVTLASFPLLRRLFGTFSSHSLAGQREEDDDDEKIGFLRIPATAKTRAEIMEEKRVNWCYLHRSPLWKGRSGSKEALLVVRELRRAKRDPWKLHLLLRTKVARLLKLDLLAALNELYRLEEVDLALMIFVVVRQELWYKPEAYLFRDMLNCLGRNKRAAQCRIVLDDCKREGIKVTPSLCTEVMVAFLKNGMVCEAIEVFEEVKASGTHDKLIFRILMKHLLLNRSDLWSKYRKEYVEIYGEEYEEVTCSDFDYENCSDSDFDS</sequence>
<proteinExistence type="predicted"/>
<protein>
    <recommendedName>
        <fullName evidence="3">Pentatricopeptide repeat-containing protein</fullName>
    </recommendedName>
</protein>
<accession>A0A8T2VNJ9</accession>
<evidence type="ECO:0000313" key="2">
    <source>
        <dbReference type="Proteomes" id="UP000825935"/>
    </source>
</evidence>
<dbReference type="InterPro" id="IPR011990">
    <property type="entry name" value="TPR-like_helical_dom_sf"/>
</dbReference>
<organism evidence="1 2">
    <name type="scientific">Ceratopteris richardii</name>
    <name type="common">Triangle waterfern</name>
    <dbReference type="NCBI Taxonomy" id="49495"/>
    <lineage>
        <taxon>Eukaryota</taxon>
        <taxon>Viridiplantae</taxon>
        <taxon>Streptophyta</taxon>
        <taxon>Embryophyta</taxon>
        <taxon>Tracheophyta</taxon>
        <taxon>Polypodiopsida</taxon>
        <taxon>Polypodiidae</taxon>
        <taxon>Polypodiales</taxon>
        <taxon>Pteridineae</taxon>
        <taxon>Pteridaceae</taxon>
        <taxon>Parkerioideae</taxon>
        <taxon>Ceratopteris</taxon>
    </lineage>
</organism>